<dbReference type="EMBL" id="UGWI01000001">
    <property type="protein sequence ID" value="SUF36115.1"/>
    <property type="molecule type" value="Genomic_DNA"/>
</dbReference>
<organism evidence="1 2">
    <name type="scientific">Salmonella enterica</name>
    <name type="common">Salmonella choleraesuis</name>
    <dbReference type="NCBI Taxonomy" id="28901"/>
    <lineage>
        <taxon>Bacteria</taxon>
        <taxon>Pseudomonadati</taxon>
        <taxon>Pseudomonadota</taxon>
        <taxon>Gammaproteobacteria</taxon>
        <taxon>Enterobacterales</taxon>
        <taxon>Enterobacteriaceae</taxon>
        <taxon>Salmonella</taxon>
    </lineage>
</organism>
<dbReference type="AlphaFoldDB" id="A0A379Q1G3"/>
<name>A0A379Q1G3_SALER</name>
<evidence type="ECO:0000313" key="1">
    <source>
        <dbReference type="EMBL" id="SUF36115.1"/>
    </source>
</evidence>
<reference evidence="1 2" key="1">
    <citation type="submission" date="2018-06" db="EMBL/GenBank/DDBJ databases">
        <authorList>
            <consortium name="Pathogen Informatics"/>
            <person name="Doyle S."/>
        </authorList>
    </citation>
    <scope>NUCLEOTIDE SEQUENCE [LARGE SCALE GENOMIC DNA]</scope>
    <source>
        <strain evidence="1 2">NCTC9854</strain>
    </source>
</reference>
<dbReference type="Proteomes" id="UP000254773">
    <property type="component" value="Unassembled WGS sequence"/>
</dbReference>
<protein>
    <submittedName>
        <fullName evidence="1">Uncharacterized protein</fullName>
    </submittedName>
</protein>
<sequence>MLPSAAMNVLIEQGYHLFRRYRVPSHFNVCCHYCFSTELGVSSVYAARRYDQ</sequence>
<accession>A0A379Q1G3</accession>
<evidence type="ECO:0000313" key="2">
    <source>
        <dbReference type="Proteomes" id="UP000254773"/>
    </source>
</evidence>
<gene>
    <name evidence="1" type="ORF">NCTC9854_00306</name>
</gene>
<proteinExistence type="predicted"/>